<evidence type="ECO:0000256" key="2">
    <source>
        <dbReference type="ARBA" id="ARBA00003109"/>
    </source>
</evidence>
<comment type="cofactor">
    <cofactor evidence="1">
        <name>pyridoxal 5'-phosphate</name>
        <dbReference type="ChEBI" id="CHEBI:597326"/>
    </cofactor>
</comment>
<keyword evidence="10 16" id="KW-0808">Transferase</keyword>
<comment type="catalytic activity">
    <reaction evidence="13">
        <text>L-valine + 2-oxoglutarate = 3-methyl-2-oxobutanoate + L-glutamate</text>
        <dbReference type="Rhea" id="RHEA:24813"/>
        <dbReference type="ChEBI" id="CHEBI:11851"/>
        <dbReference type="ChEBI" id="CHEBI:16810"/>
        <dbReference type="ChEBI" id="CHEBI:29985"/>
        <dbReference type="ChEBI" id="CHEBI:57762"/>
        <dbReference type="EC" id="2.6.1.42"/>
    </reaction>
</comment>
<evidence type="ECO:0000256" key="4">
    <source>
        <dbReference type="ARBA" id="ARBA00004931"/>
    </source>
</evidence>
<comment type="pathway">
    <text evidence="5">Amino-acid biosynthesis; L-leucine biosynthesis; L-leucine from 3-methyl-2-oxobutanoate: step 4/4.</text>
</comment>
<dbReference type="Proteomes" id="UP001302349">
    <property type="component" value="Chromosome"/>
</dbReference>
<evidence type="ECO:0000256" key="9">
    <source>
        <dbReference type="ARBA" id="ARBA00022605"/>
    </source>
</evidence>
<evidence type="ECO:0000256" key="11">
    <source>
        <dbReference type="ARBA" id="ARBA00022898"/>
    </source>
</evidence>
<evidence type="ECO:0000256" key="1">
    <source>
        <dbReference type="ARBA" id="ARBA00001933"/>
    </source>
</evidence>
<comment type="pathway">
    <text evidence="3">Amino-acid biosynthesis; L-isoleucine biosynthesis; L-isoleucine from 2-oxobutanoate: step 4/4.</text>
</comment>
<proteinExistence type="inferred from homology"/>
<accession>A0ABZ0IKQ0</accession>
<dbReference type="InterPro" id="IPR043131">
    <property type="entry name" value="BCAT-like_N"/>
</dbReference>
<dbReference type="PIRSF" id="PIRSF006468">
    <property type="entry name" value="BCAT1"/>
    <property type="match status" value="1"/>
</dbReference>
<dbReference type="InterPro" id="IPR033939">
    <property type="entry name" value="BCAT_family"/>
</dbReference>
<keyword evidence="8 16" id="KW-0032">Aminotransferase</keyword>
<dbReference type="EMBL" id="CP136051">
    <property type="protein sequence ID" value="WOK04570.1"/>
    <property type="molecule type" value="Genomic_DNA"/>
</dbReference>
<dbReference type="NCBIfam" id="NF009897">
    <property type="entry name" value="PRK13357.1"/>
    <property type="match status" value="1"/>
</dbReference>
<dbReference type="Gene3D" id="3.20.10.10">
    <property type="entry name" value="D-amino Acid Aminotransferase, subunit A, domain 2"/>
    <property type="match status" value="1"/>
</dbReference>
<evidence type="ECO:0000313" key="17">
    <source>
        <dbReference type="Proteomes" id="UP001302349"/>
    </source>
</evidence>
<evidence type="ECO:0000256" key="7">
    <source>
        <dbReference type="ARBA" id="ARBA00013053"/>
    </source>
</evidence>
<dbReference type="SUPFAM" id="SSF56752">
    <property type="entry name" value="D-aminoacid aminotransferase-like PLP-dependent enzymes"/>
    <property type="match status" value="1"/>
</dbReference>
<comment type="pathway">
    <text evidence="4">Amino-acid biosynthesis; L-valine biosynthesis; L-valine from pyruvate: step 4/4.</text>
</comment>
<evidence type="ECO:0000256" key="10">
    <source>
        <dbReference type="ARBA" id="ARBA00022679"/>
    </source>
</evidence>
<dbReference type="InterPro" id="IPR005786">
    <property type="entry name" value="B_amino_transII"/>
</dbReference>
<dbReference type="RefSeq" id="WP_317487375.1">
    <property type="nucleotide sequence ID" value="NZ_CP136051.1"/>
</dbReference>
<dbReference type="InterPro" id="IPR036038">
    <property type="entry name" value="Aminotransferase-like"/>
</dbReference>
<dbReference type="InterPro" id="IPR001544">
    <property type="entry name" value="Aminotrans_IV"/>
</dbReference>
<dbReference type="PANTHER" id="PTHR11825:SF44">
    <property type="entry name" value="BRANCHED-CHAIN-AMINO-ACID AMINOTRANSFERASE"/>
    <property type="match status" value="1"/>
</dbReference>
<dbReference type="NCBIfam" id="TIGR01123">
    <property type="entry name" value="ilvE_II"/>
    <property type="match status" value="1"/>
</dbReference>
<dbReference type="GO" id="GO:0004084">
    <property type="term" value="F:branched-chain-amino-acid transaminase activity"/>
    <property type="evidence" value="ECO:0007669"/>
    <property type="project" value="UniProtKB-EC"/>
</dbReference>
<evidence type="ECO:0000313" key="16">
    <source>
        <dbReference type="EMBL" id="WOK04570.1"/>
    </source>
</evidence>
<evidence type="ECO:0000256" key="3">
    <source>
        <dbReference type="ARBA" id="ARBA00004824"/>
    </source>
</evidence>
<name>A0ABZ0IKQ0_9BACT</name>
<evidence type="ECO:0000256" key="6">
    <source>
        <dbReference type="ARBA" id="ARBA00009320"/>
    </source>
</evidence>
<dbReference type="InterPro" id="IPR043132">
    <property type="entry name" value="BCAT-like_C"/>
</dbReference>
<dbReference type="PANTHER" id="PTHR11825">
    <property type="entry name" value="SUBGROUP IIII AMINOTRANSFERASE"/>
    <property type="match status" value="1"/>
</dbReference>
<keyword evidence="9" id="KW-0028">Amino-acid biosynthesis</keyword>
<comment type="function">
    <text evidence="2">Acts on leucine, isoleucine and valine.</text>
</comment>
<dbReference type="CDD" id="cd01557">
    <property type="entry name" value="BCAT_beta_family"/>
    <property type="match status" value="1"/>
</dbReference>
<dbReference type="Pfam" id="PF01063">
    <property type="entry name" value="Aminotran_4"/>
    <property type="match status" value="1"/>
</dbReference>
<evidence type="ECO:0000256" key="15">
    <source>
        <dbReference type="ARBA" id="ARBA00049229"/>
    </source>
</evidence>
<keyword evidence="11" id="KW-0663">Pyridoxal phosphate</keyword>
<evidence type="ECO:0000256" key="5">
    <source>
        <dbReference type="ARBA" id="ARBA00005072"/>
    </source>
</evidence>
<comment type="catalytic activity">
    <reaction evidence="15">
        <text>L-leucine + 2-oxoglutarate = 4-methyl-2-oxopentanoate + L-glutamate</text>
        <dbReference type="Rhea" id="RHEA:18321"/>
        <dbReference type="ChEBI" id="CHEBI:16810"/>
        <dbReference type="ChEBI" id="CHEBI:17865"/>
        <dbReference type="ChEBI" id="CHEBI:29985"/>
        <dbReference type="ChEBI" id="CHEBI:57427"/>
        <dbReference type="EC" id="2.6.1.42"/>
    </reaction>
</comment>
<comment type="similarity">
    <text evidence="6">Belongs to the class-IV pyridoxal-phosphate-dependent aminotransferase family.</text>
</comment>
<gene>
    <name evidence="16" type="ORF">RT717_15925</name>
</gene>
<sequence>MIDTLQFPITQVAKSRIKELDMDNVQFGKSYSDHMFMADYVDGQWKDLRIVPYGNLSMSPANTTLHYGQSIFEGMKAYKAENGDVLVFRPEKNAARLNKSAERMCIPEIPEEMFMSALTELLKLDRDWVPNKPGTSLYIRPFVFGNDPFVGIRSSLTYQFIIFTSPAGAYYSRPVKVKVETKYTRAAPGGTGSAKTAGNYAAALYPMVQGQKAGYDQLLWTNAGSHEYFEESGTMNVLFLLDGVLCTAPASETILDGVTRDSVLTLAREWGYPVEERKVSVKEVIEGVKNGKLQEAFGVGTAATIAKISHIGYEGVDYALPGEEQMVLSQRLLKSLDDIKYGKVEDTHGWIYRI</sequence>
<comment type="catalytic activity">
    <reaction evidence="14">
        <text>L-isoleucine + 2-oxoglutarate = (S)-3-methyl-2-oxopentanoate + L-glutamate</text>
        <dbReference type="Rhea" id="RHEA:24801"/>
        <dbReference type="ChEBI" id="CHEBI:16810"/>
        <dbReference type="ChEBI" id="CHEBI:29985"/>
        <dbReference type="ChEBI" id="CHEBI:35146"/>
        <dbReference type="ChEBI" id="CHEBI:58045"/>
        <dbReference type="EC" id="2.6.1.42"/>
    </reaction>
</comment>
<dbReference type="Gene3D" id="3.30.470.10">
    <property type="match status" value="1"/>
</dbReference>
<protein>
    <recommendedName>
        <fullName evidence="7">branched-chain-amino-acid transaminase</fullName>
        <ecNumber evidence="7">2.6.1.42</ecNumber>
    </recommendedName>
</protein>
<evidence type="ECO:0000256" key="12">
    <source>
        <dbReference type="ARBA" id="ARBA00023304"/>
    </source>
</evidence>
<dbReference type="EC" id="2.6.1.42" evidence="7"/>
<keyword evidence="12" id="KW-0100">Branched-chain amino acid biosynthesis</keyword>
<organism evidence="16 17">
    <name type="scientific">Imperialibacter roseus</name>
    <dbReference type="NCBI Taxonomy" id="1324217"/>
    <lineage>
        <taxon>Bacteria</taxon>
        <taxon>Pseudomonadati</taxon>
        <taxon>Bacteroidota</taxon>
        <taxon>Cytophagia</taxon>
        <taxon>Cytophagales</taxon>
        <taxon>Flammeovirgaceae</taxon>
        <taxon>Imperialibacter</taxon>
    </lineage>
</organism>
<keyword evidence="17" id="KW-1185">Reference proteome</keyword>
<evidence type="ECO:0000256" key="14">
    <source>
        <dbReference type="ARBA" id="ARBA00048798"/>
    </source>
</evidence>
<reference evidence="16 17" key="1">
    <citation type="journal article" date="2023" name="Microbiol. Resour. Announc.">
        <title>Complete Genome Sequence of Imperialibacter roseus strain P4T.</title>
        <authorList>
            <person name="Tizabi D.R."/>
            <person name="Bachvaroff T."/>
            <person name="Hill R.T."/>
        </authorList>
    </citation>
    <scope>NUCLEOTIDE SEQUENCE [LARGE SCALE GENOMIC DNA]</scope>
    <source>
        <strain evidence="16 17">P4T</strain>
    </source>
</reference>
<evidence type="ECO:0000256" key="13">
    <source>
        <dbReference type="ARBA" id="ARBA00048212"/>
    </source>
</evidence>
<evidence type="ECO:0000256" key="8">
    <source>
        <dbReference type="ARBA" id="ARBA00022576"/>
    </source>
</evidence>